<dbReference type="Gene3D" id="2.160.20.10">
    <property type="entry name" value="Single-stranded right-handed beta-helix, Pectin lyase-like"/>
    <property type="match status" value="1"/>
</dbReference>
<name>A0A147EYI0_MICTE</name>
<dbReference type="InterPro" id="IPR012334">
    <property type="entry name" value="Pectin_lyas_fold"/>
</dbReference>
<sequence length="315" mass="33013">MTVTDTASANAAIAAAQPGTTIRLADGVYGPLVVTDKHGTAEQRISICGARDAVVRPFPDTSNMVGAIGVKVEGSSFITLNGFTVQNAQKGVALASTSDSRVYALRVMNTSQGGIYAQTGSSDNLIAANQISHTGLDQGIPEHGIWHRDGRYGEGIYVGNSQGNDTCEPNCAPDPSDRNVIVWNTITDVTAEAIEAKEQSTGGLIYNNTVTLSSTHHAAIYSALQVKGDGYLVYGNNITSGLKYGIRSVTTQVGDRDWGYDNVFASNAITLTSAIDPAEYGFFQNYGTANAFGCDNTLSSSPSVPLVAPSTVCEP</sequence>
<dbReference type="AlphaFoldDB" id="A0A147EYI0"/>
<dbReference type="PATRIC" id="fig|2033.6.peg.2336"/>
<evidence type="ECO:0000313" key="2">
    <source>
        <dbReference type="Proteomes" id="UP000075025"/>
    </source>
</evidence>
<proteinExistence type="predicted"/>
<organism evidence="1 2">
    <name type="scientific">Microbacterium testaceum</name>
    <name type="common">Aureobacterium testaceum</name>
    <name type="synonym">Brevibacterium testaceum</name>
    <dbReference type="NCBI Taxonomy" id="2033"/>
    <lineage>
        <taxon>Bacteria</taxon>
        <taxon>Bacillati</taxon>
        <taxon>Actinomycetota</taxon>
        <taxon>Actinomycetes</taxon>
        <taxon>Micrococcales</taxon>
        <taxon>Microbacteriaceae</taxon>
        <taxon>Microbacterium</taxon>
    </lineage>
</organism>
<comment type="caution">
    <text evidence="1">The sequence shown here is derived from an EMBL/GenBank/DDBJ whole genome shotgun (WGS) entry which is preliminary data.</text>
</comment>
<dbReference type="InterPro" id="IPR006626">
    <property type="entry name" value="PbH1"/>
</dbReference>
<dbReference type="InterPro" id="IPR011050">
    <property type="entry name" value="Pectin_lyase_fold/virulence"/>
</dbReference>
<protein>
    <submittedName>
        <fullName evidence="1">Uncharacterized protein</fullName>
    </submittedName>
</protein>
<dbReference type="SUPFAM" id="SSF51126">
    <property type="entry name" value="Pectin lyase-like"/>
    <property type="match status" value="1"/>
</dbReference>
<accession>A0A147EYI0</accession>
<dbReference type="SMART" id="SM00710">
    <property type="entry name" value="PbH1"/>
    <property type="match status" value="5"/>
</dbReference>
<reference evidence="1 2" key="1">
    <citation type="journal article" date="2016" name="Front. Microbiol.">
        <title>Genomic Resource of Rice Seed Associated Bacteria.</title>
        <authorList>
            <person name="Midha S."/>
            <person name="Bansal K."/>
            <person name="Sharma S."/>
            <person name="Kumar N."/>
            <person name="Patil P.P."/>
            <person name="Chaudhry V."/>
            <person name="Patil P.B."/>
        </authorList>
    </citation>
    <scope>NUCLEOTIDE SEQUENCE [LARGE SCALE GENOMIC DNA]</scope>
    <source>
        <strain evidence="1 2">NS220</strain>
    </source>
</reference>
<gene>
    <name evidence="1" type="ORF">NS220_06760</name>
</gene>
<dbReference type="Proteomes" id="UP000075025">
    <property type="component" value="Unassembled WGS sequence"/>
</dbReference>
<dbReference type="EMBL" id="LDRT01000039">
    <property type="protein sequence ID" value="KTR95167.1"/>
    <property type="molecule type" value="Genomic_DNA"/>
</dbReference>
<evidence type="ECO:0000313" key="1">
    <source>
        <dbReference type="EMBL" id="KTR95167.1"/>
    </source>
</evidence>